<dbReference type="EMBL" id="BGZK01000146">
    <property type="protein sequence ID" value="GBP23036.1"/>
    <property type="molecule type" value="Genomic_DNA"/>
</dbReference>
<evidence type="ECO:0000256" key="1">
    <source>
        <dbReference type="SAM" id="MobiDB-lite"/>
    </source>
</evidence>
<evidence type="ECO:0000313" key="3">
    <source>
        <dbReference type="Proteomes" id="UP000299102"/>
    </source>
</evidence>
<sequence length="102" mass="11468">MSGDVRSKRAGQCRGKRAPRFQSMKEHAPLAIDELDPNKHLHKPHDTRAHQETRRSPKNSAAAIPSSSNNDLPLLWPVRDGLRSWLPATTLVTITMEMLEHA</sequence>
<accession>A0A4C1UAV2</accession>
<feature type="region of interest" description="Disordered" evidence="1">
    <location>
        <begin position="1"/>
        <end position="73"/>
    </location>
</feature>
<protein>
    <submittedName>
        <fullName evidence="2">Uncharacterized protein</fullName>
    </submittedName>
</protein>
<comment type="caution">
    <text evidence="2">The sequence shown here is derived from an EMBL/GenBank/DDBJ whole genome shotgun (WGS) entry which is preliminary data.</text>
</comment>
<feature type="compositionally biased region" description="Low complexity" evidence="1">
    <location>
        <begin position="58"/>
        <end position="70"/>
    </location>
</feature>
<evidence type="ECO:0000313" key="2">
    <source>
        <dbReference type="EMBL" id="GBP23036.1"/>
    </source>
</evidence>
<keyword evidence="3" id="KW-1185">Reference proteome</keyword>
<gene>
    <name evidence="2" type="ORF">EVAR_15710_1</name>
</gene>
<dbReference type="AlphaFoldDB" id="A0A4C1UAV2"/>
<proteinExistence type="predicted"/>
<dbReference type="Proteomes" id="UP000299102">
    <property type="component" value="Unassembled WGS sequence"/>
</dbReference>
<name>A0A4C1UAV2_EUMVA</name>
<feature type="compositionally biased region" description="Basic and acidic residues" evidence="1">
    <location>
        <begin position="36"/>
        <end position="55"/>
    </location>
</feature>
<feature type="compositionally biased region" description="Basic residues" evidence="1">
    <location>
        <begin position="8"/>
        <end position="19"/>
    </location>
</feature>
<organism evidence="2 3">
    <name type="scientific">Eumeta variegata</name>
    <name type="common">Bagworm moth</name>
    <name type="synonym">Eumeta japonica</name>
    <dbReference type="NCBI Taxonomy" id="151549"/>
    <lineage>
        <taxon>Eukaryota</taxon>
        <taxon>Metazoa</taxon>
        <taxon>Ecdysozoa</taxon>
        <taxon>Arthropoda</taxon>
        <taxon>Hexapoda</taxon>
        <taxon>Insecta</taxon>
        <taxon>Pterygota</taxon>
        <taxon>Neoptera</taxon>
        <taxon>Endopterygota</taxon>
        <taxon>Lepidoptera</taxon>
        <taxon>Glossata</taxon>
        <taxon>Ditrysia</taxon>
        <taxon>Tineoidea</taxon>
        <taxon>Psychidae</taxon>
        <taxon>Oiketicinae</taxon>
        <taxon>Eumeta</taxon>
    </lineage>
</organism>
<reference evidence="2 3" key="1">
    <citation type="journal article" date="2019" name="Commun. Biol.">
        <title>The bagworm genome reveals a unique fibroin gene that provides high tensile strength.</title>
        <authorList>
            <person name="Kono N."/>
            <person name="Nakamura H."/>
            <person name="Ohtoshi R."/>
            <person name="Tomita M."/>
            <person name="Numata K."/>
            <person name="Arakawa K."/>
        </authorList>
    </citation>
    <scope>NUCLEOTIDE SEQUENCE [LARGE SCALE GENOMIC DNA]</scope>
</reference>